<dbReference type="InterPro" id="IPR058502">
    <property type="entry name" value="PLL-like_beta-prop"/>
</dbReference>
<sequence length="732" mass="75577">MDEVVIGVGATITVNVAGKVGIPASGVASVAVNIAASGRTSSGEVVAYPSGVAKPETTAVWFPELFYAHNLIFVKVGADGNIKLTNNDESSTVKVFVDAHGYTMSAPGSVAGSTLVPVKPARIGQVTVPANGSALVAPLGKAGIPSSGVSSALFTLSGKSDTNGLIVTYPSGEAQPGDTTLDYGKGLVVQNQIIGRLGTDGQIKITNMGTKAITLYLDATGYFAKPTAAVKGSTIAPITPDNLVTDVTVPANGTYTVGPLGHGGVPASDVSGVYLAITNYYSSGSGVLRVYPSGTAAPATHAVAFQQTRAYSGMLPAKLGADGKINIWNDSSSPIRLWVDQYAYFKTPKTGCTGALAPTGAKTETKASVAAPEPYNPMTVFQASPTAVGSLGVLELAYTDGIGRLMHGRADPNALGSTQWTPIQGQEGYYGQPALGEQADGRLNILAHNLSGDIWSRTQATKEPAAWGNWIDVNQAMGSTVTVARQDDALVAFAVDAAGALRALPQYAANDPYQGWITLGVTGLSTATAPLAIPVADGLRLFFLDASGSWRTALYARGTVSGCATLSDQGFSGNASVVTYPGSRLRIFVRGTDGHILTKTQDGSGNFPQAWDQVGDLIAAGSPSAVVSPGSGKTEVVVRGTDDRVHSTGETVQGSGAWRAWADAQPADDTSAPATDPTAFEYVGTNGSTWSYVFRTINQEPRFYWPEGETLQLAKSSPTFEGRALPKAPAAR</sequence>
<evidence type="ECO:0000313" key="2">
    <source>
        <dbReference type="EMBL" id="MFA1559073.1"/>
    </source>
</evidence>
<name>A0ABV4R851_9ACTN</name>
<dbReference type="Pfam" id="PF26607">
    <property type="entry name" value="DUF8189"/>
    <property type="match status" value="2"/>
</dbReference>
<keyword evidence="3" id="KW-1185">Reference proteome</keyword>
<reference evidence="2 3" key="1">
    <citation type="submission" date="2023-11" db="EMBL/GenBank/DDBJ databases">
        <title>Actinomadura monticuli sp. nov., isolated from volcanic ash.</title>
        <authorList>
            <person name="Lee S.D."/>
            <person name="Yang H."/>
            <person name="Kim I.S."/>
        </authorList>
    </citation>
    <scope>NUCLEOTIDE SEQUENCE [LARGE SCALE GENOMIC DNA]</scope>
    <source>
        <strain evidence="2 3">DSM 45346</strain>
    </source>
</reference>
<dbReference type="SUPFAM" id="SSF89372">
    <property type="entry name" value="Fucose-specific lectin"/>
    <property type="match status" value="1"/>
</dbReference>
<evidence type="ECO:0000313" key="3">
    <source>
        <dbReference type="Proteomes" id="UP001569904"/>
    </source>
</evidence>
<gene>
    <name evidence="2" type="ORF">SM436_35730</name>
</gene>
<accession>A0ABV4R851</accession>
<dbReference type="RefSeq" id="WP_371946091.1">
    <property type="nucleotide sequence ID" value="NZ_JAXCEH010000040.1"/>
</dbReference>
<evidence type="ECO:0000259" key="1">
    <source>
        <dbReference type="Pfam" id="PF26607"/>
    </source>
</evidence>
<dbReference type="EMBL" id="JAXCEH010000040">
    <property type="protein sequence ID" value="MFA1559073.1"/>
    <property type="molecule type" value="Genomic_DNA"/>
</dbReference>
<organism evidence="2 3">
    <name type="scientific">Actinomadura chokoriensis</name>
    <dbReference type="NCBI Taxonomy" id="454156"/>
    <lineage>
        <taxon>Bacteria</taxon>
        <taxon>Bacillati</taxon>
        <taxon>Actinomycetota</taxon>
        <taxon>Actinomycetes</taxon>
        <taxon>Streptosporangiales</taxon>
        <taxon>Thermomonosporaceae</taxon>
        <taxon>Actinomadura</taxon>
    </lineage>
</organism>
<dbReference type="Proteomes" id="UP001569904">
    <property type="component" value="Unassembled WGS sequence"/>
</dbReference>
<feature type="domain" description="PLL-like beta propeller" evidence="1">
    <location>
        <begin position="417"/>
        <end position="538"/>
    </location>
</feature>
<proteinExistence type="predicted"/>
<protein>
    <recommendedName>
        <fullName evidence="1">PLL-like beta propeller domain-containing protein</fullName>
    </recommendedName>
</protein>
<dbReference type="Gene3D" id="2.120.10.70">
    <property type="entry name" value="Fucose-specific lectin"/>
    <property type="match status" value="1"/>
</dbReference>
<comment type="caution">
    <text evidence="2">The sequence shown here is derived from an EMBL/GenBank/DDBJ whole genome shotgun (WGS) entry which is preliminary data.</text>
</comment>
<feature type="domain" description="PLL-like beta propeller" evidence="1">
    <location>
        <begin position="552"/>
        <end position="663"/>
    </location>
</feature>